<proteinExistence type="predicted"/>
<dbReference type="InterPro" id="IPR027417">
    <property type="entry name" value="P-loop_NTPase"/>
</dbReference>
<organism evidence="1">
    <name type="scientific">bioreactor metagenome</name>
    <dbReference type="NCBI Taxonomy" id="1076179"/>
    <lineage>
        <taxon>unclassified sequences</taxon>
        <taxon>metagenomes</taxon>
        <taxon>ecological metagenomes</taxon>
    </lineage>
</organism>
<sequence>MNRVPTTEVRLIRRIVRDERFRALSPERTLTQWPSVRRGEDKHIFKYQEECDVMFNSSLLYEMNALRTFAESALKMVQPGSTHYATQLRLMRLLSFFAPLDLSQLPFNSILREFIGGNIFPPSSHDANIELHKRMTAENISCPINKK</sequence>
<dbReference type="Gene3D" id="3.40.50.300">
    <property type="entry name" value="P-loop containing nucleotide triphosphate hydrolases"/>
    <property type="match status" value="1"/>
</dbReference>
<reference evidence="1" key="1">
    <citation type="submission" date="2019-08" db="EMBL/GenBank/DDBJ databases">
        <authorList>
            <person name="Kucharzyk K."/>
            <person name="Murdoch R.W."/>
            <person name="Higgins S."/>
            <person name="Loffler F."/>
        </authorList>
    </citation>
    <scope>NUCLEOTIDE SEQUENCE</scope>
</reference>
<protein>
    <recommendedName>
        <fullName evidence="2">Uridine kinase</fullName>
    </recommendedName>
</protein>
<name>A0A645GCR6_9ZZZZ</name>
<dbReference type="AlphaFoldDB" id="A0A645GCR6"/>
<dbReference type="EMBL" id="VSSQ01072494">
    <property type="protein sequence ID" value="MPN23870.1"/>
    <property type="molecule type" value="Genomic_DNA"/>
</dbReference>
<accession>A0A645GCR6</accession>
<evidence type="ECO:0008006" key="2">
    <source>
        <dbReference type="Google" id="ProtNLM"/>
    </source>
</evidence>
<evidence type="ECO:0000313" key="1">
    <source>
        <dbReference type="EMBL" id="MPN23870.1"/>
    </source>
</evidence>
<gene>
    <name evidence="1" type="ORF">SDC9_171263</name>
</gene>
<comment type="caution">
    <text evidence="1">The sequence shown here is derived from an EMBL/GenBank/DDBJ whole genome shotgun (WGS) entry which is preliminary data.</text>
</comment>